<dbReference type="InterPro" id="IPR046335">
    <property type="entry name" value="LacI/GalR-like_sensor"/>
</dbReference>
<dbReference type="SUPFAM" id="SSF53822">
    <property type="entry name" value="Periplasmic binding protein-like I"/>
    <property type="match status" value="1"/>
</dbReference>
<dbReference type="Pfam" id="PF13377">
    <property type="entry name" value="Peripla_BP_3"/>
    <property type="match status" value="1"/>
</dbReference>
<dbReference type="RefSeq" id="WP_225249352.1">
    <property type="nucleotide sequence ID" value="NZ_JAIWIU010000007.1"/>
</dbReference>
<dbReference type="SMART" id="SM00342">
    <property type="entry name" value="HTH_ARAC"/>
    <property type="match status" value="1"/>
</dbReference>
<dbReference type="InterPro" id="IPR018060">
    <property type="entry name" value="HTH_AraC"/>
</dbReference>
<reference evidence="6" key="1">
    <citation type="submission" date="2023-07" db="EMBL/GenBank/DDBJ databases">
        <title>Molecular identification of indigenous halophilic bacteria isolated from red sea cost, biodegradation of synthetic dyes and assessment of degraded metabolite toxicity.</title>
        <authorList>
            <person name="Chaieb K."/>
            <person name="Altayb H.N."/>
        </authorList>
    </citation>
    <scope>NUCLEOTIDE SEQUENCE [LARGE SCALE GENOMIC DNA]</scope>
    <source>
        <strain evidence="6">K20</strain>
    </source>
</reference>
<dbReference type="Pfam" id="PF12833">
    <property type="entry name" value="HTH_18"/>
    <property type="match status" value="1"/>
</dbReference>
<evidence type="ECO:0000256" key="1">
    <source>
        <dbReference type="ARBA" id="ARBA00023015"/>
    </source>
</evidence>
<evidence type="ECO:0000313" key="6">
    <source>
        <dbReference type="Proteomes" id="UP001199044"/>
    </source>
</evidence>
<dbReference type="PANTHER" id="PTHR30146">
    <property type="entry name" value="LACI-RELATED TRANSCRIPTIONAL REPRESSOR"/>
    <property type="match status" value="1"/>
</dbReference>
<name>A0ABS7YIH9_9VIBR</name>
<organism evidence="5 6">
    <name type="scientific">Vibrio tritonius</name>
    <dbReference type="NCBI Taxonomy" id="1435069"/>
    <lineage>
        <taxon>Bacteria</taxon>
        <taxon>Pseudomonadati</taxon>
        <taxon>Pseudomonadota</taxon>
        <taxon>Gammaproteobacteria</taxon>
        <taxon>Vibrionales</taxon>
        <taxon>Vibrionaceae</taxon>
        <taxon>Vibrio</taxon>
    </lineage>
</organism>
<dbReference type="Gene3D" id="1.10.10.60">
    <property type="entry name" value="Homeodomain-like"/>
    <property type="match status" value="1"/>
</dbReference>
<dbReference type="PROSITE" id="PS00041">
    <property type="entry name" value="HTH_ARAC_FAMILY_1"/>
    <property type="match status" value="1"/>
</dbReference>
<keyword evidence="1" id="KW-0805">Transcription regulation</keyword>
<comment type="caution">
    <text evidence="5">The sequence shown here is derived from an EMBL/GenBank/DDBJ whole genome shotgun (WGS) entry which is preliminary data.</text>
</comment>
<dbReference type="Gene3D" id="3.40.50.2300">
    <property type="match status" value="2"/>
</dbReference>
<dbReference type="PROSITE" id="PS01124">
    <property type="entry name" value="HTH_ARAC_FAMILY_2"/>
    <property type="match status" value="1"/>
</dbReference>
<dbReference type="Pfam" id="PF22177">
    <property type="entry name" value="PBP1_XylR"/>
    <property type="match status" value="1"/>
</dbReference>
<dbReference type="CDD" id="cd01543">
    <property type="entry name" value="PBP1_XylR"/>
    <property type="match status" value="1"/>
</dbReference>
<evidence type="ECO:0000256" key="2">
    <source>
        <dbReference type="ARBA" id="ARBA00023125"/>
    </source>
</evidence>
<evidence type="ECO:0000313" key="5">
    <source>
        <dbReference type="EMBL" id="MCA2014767.1"/>
    </source>
</evidence>
<gene>
    <name evidence="5" type="ORF">LDJ79_01505</name>
</gene>
<dbReference type="InterPro" id="IPR018062">
    <property type="entry name" value="HTH_AraC-typ_CS"/>
</dbReference>
<proteinExistence type="predicted"/>
<dbReference type="EMBL" id="JAIWIU010000007">
    <property type="protein sequence ID" value="MCA2014767.1"/>
    <property type="molecule type" value="Genomic_DNA"/>
</dbReference>
<accession>A0ABS7YIH9</accession>
<dbReference type="Proteomes" id="UP001199044">
    <property type="component" value="Unassembled WGS sequence"/>
</dbReference>
<evidence type="ECO:0000259" key="4">
    <source>
        <dbReference type="PROSITE" id="PS01124"/>
    </source>
</evidence>
<evidence type="ECO:0000256" key="3">
    <source>
        <dbReference type="ARBA" id="ARBA00023163"/>
    </source>
</evidence>
<dbReference type="PANTHER" id="PTHR30146:SF24">
    <property type="entry name" value="XYLOSE OPERON REGULATORY PROTEIN"/>
    <property type="match status" value="1"/>
</dbReference>
<dbReference type="InterPro" id="IPR028082">
    <property type="entry name" value="Peripla_BP_I"/>
</dbReference>
<dbReference type="GO" id="GO:0003677">
    <property type="term" value="F:DNA binding"/>
    <property type="evidence" value="ECO:0007669"/>
    <property type="project" value="UniProtKB-KW"/>
</dbReference>
<keyword evidence="6" id="KW-1185">Reference proteome</keyword>
<dbReference type="InterPro" id="IPR009057">
    <property type="entry name" value="Homeodomain-like_sf"/>
</dbReference>
<protein>
    <submittedName>
        <fullName evidence="5">DNA-binding transcriptional regulator</fullName>
    </submittedName>
</protein>
<keyword evidence="2 5" id="KW-0238">DNA-binding</keyword>
<sequence>MNKNYQISLLFNANKAYDRQVMEGIGEYLQASQSRWNIFIQEDFTTDIEQFHNWRGDGVIADFDNPSIVQLLSQATIPVVGIGGSYAKQEDYPPVPYVATDNVKLIEMAFEHLKHKGLEKFAFYGIPDDSWERWAIERESAFVNVMEREGYDYSVFRGSETNSKTWQFDMNRLSDWLQQLPTPIGIIAVTDARARHLLQMCEDLNLLVPDKVAVIGIDNEEVTRYLTRVSLSSVGQGTKSMGYAAAKLLDKMLNGTRWSPAQLPRILIPPTQVYARQSSDYEGVDDPYVVHAMHFIRQNACKGIKVEQVLDHVGVSRTNLEARFKLQRGHSIHQEIHQAKLERASYLLENSELPISDIADVCGYPSIQYLYSVFKKAYNKTPKEYRVGGD</sequence>
<keyword evidence="3" id="KW-0804">Transcription</keyword>
<dbReference type="InterPro" id="IPR054031">
    <property type="entry name" value="XylR_PBP1"/>
</dbReference>
<feature type="domain" description="HTH araC/xylS-type" evidence="4">
    <location>
        <begin position="290"/>
        <end position="388"/>
    </location>
</feature>
<dbReference type="SUPFAM" id="SSF46689">
    <property type="entry name" value="Homeodomain-like"/>
    <property type="match status" value="1"/>
</dbReference>